<keyword evidence="1" id="KW-0602">Photosynthesis</keyword>
<dbReference type="Gene3D" id="2.130.10.10">
    <property type="entry name" value="YVTN repeat-like/Quinoprotein amine dehydrogenase"/>
    <property type="match status" value="2"/>
</dbReference>
<feature type="domain" description="Photosynthesis system II assembly factor Ycf48/Hcf136-like" evidence="4">
    <location>
        <begin position="135"/>
        <end position="270"/>
    </location>
</feature>
<dbReference type="InterPro" id="IPR015943">
    <property type="entry name" value="WD40/YVTN_repeat-like_dom_sf"/>
</dbReference>
<evidence type="ECO:0000256" key="3">
    <source>
        <dbReference type="SAM" id="SignalP"/>
    </source>
</evidence>
<gene>
    <name evidence="5" type="ORF">G7Y85_10830</name>
</gene>
<dbReference type="EMBL" id="JAAMOW010000005">
    <property type="protein sequence ID" value="NGY05265.1"/>
    <property type="molecule type" value="Genomic_DNA"/>
</dbReference>
<dbReference type="CDD" id="cd15482">
    <property type="entry name" value="Sialidase_non-viral"/>
    <property type="match status" value="1"/>
</dbReference>
<protein>
    <recommendedName>
        <fullName evidence="4">Photosynthesis system II assembly factor Ycf48/Hcf136-like domain-containing protein</fullName>
    </recommendedName>
</protein>
<feature type="signal peptide" evidence="3">
    <location>
        <begin position="1"/>
        <end position="23"/>
    </location>
</feature>
<feature type="domain" description="Photosynthesis system II assembly factor Ycf48/Hcf136-like" evidence="4">
    <location>
        <begin position="79"/>
        <end position="130"/>
    </location>
</feature>
<dbReference type="GO" id="GO:0009523">
    <property type="term" value="C:photosystem II"/>
    <property type="evidence" value="ECO:0007669"/>
    <property type="project" value="UniProtKB-KW"/>
</dbReference>
<proteinExistence type="predicted"/>
<dbReference type="GO" id="GO:0015979">
    <property type="term" value="P:photosynthesis"/>
    <property type="evidence" value="ECO:0007669"/>
    <property type="project" value="UniProtKB-KW"/>
</dbReference>
<sequence length="334" mass="34688">MKKAWTIAGAALLGVLVSSGAWAQDDDGDGSAKAPAVAVKPMPAEIMPLSPKSLLLGVENTGEHLIAVGDRGAILASNDGKNWTQVNVPVRSTLTTVAFADGQHGWAAGHDAAIVHTDDGGKTWKLQNFQPELEKPVLGLLALDAQHCIATGAYGLLLETQDGGQTWNSVDSHGFDEDELHLNSINRLANGDLLIAGEQGLLAISTDGGATWTKQASPYEGSYFGVLPRGDKGALIYGLRGNVYVSDDARAGKWTALQTNTVASMFGGAAVPGDGDVLVGLNGVIMVISKNDDVQLLRSPDGTPLSDVVPYGDNVFLAVGESGVQPISVKALSQ</sequence>
<name>A0A6M2BSP5_9GAMM</name>
<dbReference type="SUPFAM" id="SSF50939">
    <property type="entry name" value="Sialidases"/>
    <property type="match status" value="1"/>
</dbReference>
<organism evidence="5 6">
    <name type="scientific">Solimonas terrae</name>
    <dbReference type="NCBI Taxonomy" id="1396819"/>
    <lineage>
        <taxon>Bacteria</taxon>
        <taxon>Pseudomonadati</taxon>
        <taxon>Pseudomonadota</taxon>
        <taxon>Gammaproteobacteria</taxon>
        <taxon>Nevskiales</taxon>
        <taxon>Nevskiaceae</taxon>
        <taxon>Solimonas</taxon>
    </lineage>
</organism>
<keyword evidence="2" id="KW-0604">Photosystem II</keyword>
<reference evidence="5 6" key="1">
    <citation type="journal article" date="2014" name="Int. J. Syst. Evol. Microbiol.">
        <title>Solimonas terrae sp. nov., isolated from soil.</title>
        <authorList>
            <person name="Kim S.J."/>
            <person name="Moon J.Y."/>
            <person name="Weon H.Y."/>
            <person name="Ahn J.H."/>
            <person name="Chen W.M."/>
            <person name="Kwon S.W."/>
        </authorList>
    </citation>
    <scope>NUCLEOTIDE SEQUENCE [LARGE SCALE GENOMIC DNA]</scope>
    <source>
        <strain evidence="5 6">KIS83-12</strain>
    </source>
</reference>
<dbReference type="PANTHER" id="PTHR47199">
    <property type="entry name" value="PHOTOSYSTEM II STABILITY/ASSEMBLY FACTOR HCF136, CHLOROPLASTIC"/>
    <property type="match status" value="1"/>
</dbReference>
<dbReference type="AlphaFoldDB" id="A0A6M2BSP5"/>
<dbReference type="Pfam" id="PF14870">
    <property type="entry name" value="PSII_BNR"/>
    <property type="match status" value="2"/>
</dbReference>
<comment type="caution">
    <text evidence="5">The sequence shown here is derived from an EMBL/GenBank/DDBJ whole genome shotgun (WGS) entry which is preliminary data.</text>
</comment>
<evidence type="ECO:0000313" key="6">
    <source>
        <dbReference type="Proteomes" id="UP000472676"/>
    </source>
</evidence>
<dbReference type="Proteomes" id="UP000472676">
    <property type="component" value="Unassembled WGS sequence"/>
</dbReference>
<evidence type="ECO:0000256" key="1">
    <source>
        <dbReference type="ARBA" id="ARBA00022531"/>
    </source>
</evidence>
<dbReference type="InterPro" id="IPR036278">
    <property type="entry name" value="Sialidase_sf"/>
</dbReference>
<feature type="chain" id="PRO_5026925149" description="Photosynthesis system II assembly factor Ycf48/Hcf136-like domain-containing protein" evidence="3">
    <location>
        <begin position="24"/>
        <end position="334"/>
    </location>
</feature>
<dbReference type="InterPro" id="IPR028203">
    <property type="entry name" value="PSII_CF48-like_dom"/>
</dbReference>
<keyword evidence="6" id="KW-1185">Reference proteome</keyword>
<keyword evidence="3" id="KW-0732">Signal</keyword>
<evidence type="ECO:0000256" key="2">
    <source>
        <dbReference type="ARBA" id="ARBA00023276"/>
    </source>
</evidence>
<evidence type="ECO:0000259" key="4">
    <source>
        <dbReference type="Pfam" id="PF14870"/>
    </source>
</evidence>
<dbReference type="PANTHER" id="PTHR47199:SF2">
    <property type="entry name" value="PHOTOSYSTEM II STABILITY_ASSEMBLY FACTOR HCF136, CHLOROPLASTIC"/>
    <property type="match status" value="1"/>
</dbReference>
<evidence type="ECO:0000313" key="5">
    <source>
        <dbReference type="EMBL" id="NGY05265.1"/>
    </source>
</evidence>
<accession>A0A6M2BSP5</accession>
<dbReference type="RefSeq" id="WP_166256327.1">
    <property type="nucleotide sequence ID" value="NZ_JAAMOW010000005.1"/>
</dbReference>